<proteinExistence type="predicted"/>
<feature type="non-terminal residue" evidence="1">
    <location>
        <position position="52"/>
    </location>
</feature>
<sequence>MDSLAAAEGVSSCQDLYRKYLGPLLERATASHLDWTAYSPELLHFSVIIVQS</sequence>
<name>A0ABQ9W634_SAGOE</name>
<comment type="caution">
    <text evidence="1">The sequence shown here is derived from an EMBL/GenBank/DDBJ whole genome shotgun (WGS) entry which is preliminary data.</text>
</comment>
<accession>A0ABQ9W634</accession>
<evidence type="ECO:0000313" key="2">
    <source>
        <dbReference type="Proteomes" id="UP001266305"/>
    </source>
</evidence>
<evidence type="ECO:0000313" key="1">
    <source>
        <dbReference type="EMBL" id="KAK2116514.1"/>
    </source>
</evidence>
<gene>
    <name evidence="1" type="primary">DNAAF5_3</name>
    <name evidence="1" type="ORF">P7K49_003400</name>
</gene>
<protein>
    <submittedName>
        <fullName evidence="1">Dynein axonemal assembly factor 5</fullName>
    </submittedName>
</protein>
<keyword evidence="2" id="KW-1185">Reference proteome</keyword>
<dbReference type="EMBL" id="JASSZA010000002">
    <property type="protein sequence ID" value="KAK2116514.1"/>
    <property type="molecule type" value="Genomic_DNA"/>
</dbReference>
<dbReference type="Proteomes" id="UP001266305">
    <property type="component" value="Unassembled WGS sequence"/>
</dbReference>
<organism evidence="1 2">
    <name type="scientific">Saguinus oedipus</name>
    <name type="common">Cotton-top tamarin</name>
    <name type="synonym">Oedipomidas oedipus</name>
    <dbReference type="NCBI Taxonomy" id="9490"/>
    <lineage>
        <taxon>Eukaryota</taxon>
        <taxon>Metazoa</taxon>
        <taxon>Chordata</taxon>
        <taxon>Craniata</taxon>
        <taxon>Vertebrata</taxon>
        <taxon>Euteleostomi</taxon>
        <taxon>Mammalia</taxon>
        <taxon>Eutheria</taxon>
        <taxon>Euarchontoglires</taxon>
        <taxon>Primates</taxon>
        <taxon>Haplorrhini</taxon>
        <taxon>Platyrrhini</taxon>
        <taxon>Cebidae</taxon>
        <taxon>Callitrichinae</taxon>
        <taxon>Saguinus</taxon>
    </lineage>
</organism>
<reference evidence="1 2" key="1">
    <citation type="submission" date="2023-05" db="EMBL/GenBank/DDBJ databases">
        <title>B98-5 Cell Line De Novo Hybrid Assembly: An Optical Mapping Approach.</title>
        <authorList>
            <person name="Kananen K."/>
            <person name="Auerbach J.A."/>
            <person name="Kautto E."/>
            <person name="Blachly J.S."/>
        </authorList>
    </citation>
    <scope>NUCLEOTIDE SEQUENCE [LARGE SCALE GENOMIC DNA]</scope>
    <source>
        <strain evidence="1">B95-8</strain>
        <tissue evidence="1">Cell line</tissue>
    </source>
</reference>